<evidence type="ECO:0000259" key="5">
    <source>
        <dbReference type="Pfam" id="PF09160"/>
    </source>
</evidence>
<dbReference type="PANTHER" id="PTHR33420:SF14">
    <property type="entry name" value="TYPE 1 FIMBRIN D-MANNOSE SPECIFIC ADHESIN"/>
    <property type="match status" value="1"/>
</dbReference>
<dbReference type="CDD" id="cd10466">
    <property type="entry name" value="FimH_man-bind"/>
    <property type="match status" value="1"/>
</dbReference>
<dbReference type="InterPro" id="IPR008966">
    <property type="entry name" value="Adhesion_dom_sf"/>
</dbReference>
<comment type="caution">
    <text evidence="6">The sequence shown here is derived from an EMBL/GenBank/DDBJ whole genome shotgun (WGS) entry which is preliminary data.</text>
</comment>
<keyword evidence="4" id="KW-0732">Signal</keyword>
<dbReference type="GO" id="GO:0009289">
    <property type="term" value="C:pilus"/>
    <property type="evidence" value="ECO:0007669"/>
    <property type="project" value="UniProtKB-SubCell"/>
</dbReference>
<dbReference type="InterPro" id="IPR015243">
    <property type="entry name" value="FimH_man-bd"/>
</dbReference>
<dbReference type="AlphaFoldDB" id="A0A7H4M6M4"/>
<accession>A0A7H4M6M4</accession>
<evidence type="ECO:0000256" key="3">
    <source>
        <dbReference type="ARBA" id="ARBA00023263"/>
    </source>
</evidence>
<feature type="signal peptide" evidence="4">
    <location>
        <begin position="1"/>
        <end position="34"/>
    </location>
</feature>
<protein>
    <submittedName>
        <fullName evidence="6">Fimbrial protein FimH</fullName>
    </submittedName>
</protein>
<gene>
    <name evidence="6" type="primary">fimH_1</name>
    <name evidence="6" type="ORF">NCTC11694_05343</name>
</gene>
<evidence type="ECO:0000256" key="1">
    <source>
        <dbReference type="ARBA" id="ARBA00004561"/>
    </source>
</evidence>
<dbReference type="EMBL" id="UGJR01000002">
    <property type="protein sequence ID" value="STR44050.1"/>
    <property type="molecule type" value="Genomic_DNA"/>
</dbReference>
<comment type="subcellular location">
    <subcellularLocation>
        <location evidence="1">Fimbrium</location>
    </subcellularLocation>
</comment>
<comment type="similarity">
    <text evidence="2">Belongs to the fimbrial protein family.</text>
</comment>
<evidence type="ECO:0000313" key="6">
    <source>
        <dbReference type="EMBL" id="STR44050.1"/>
    </source>
</evidence>
<evidence type="ECO:0000256" key="4">
    <source>
        <dbReference type="SAM" id="SignalP"/>
    </source>
</evidence>
<dbReference type="InterPro" id="IPR050263">
    <property type="entry name" value="Bact_Fimbrial_Adh_Pro"/>
</dbReference>
<proteinExistence type="inferred from homology"/>
<keyword evidence="3" id="KW-0281">Fimbrium</keyword>
<evidence type="ECO:0000256" key="2">
    <source>
        <dbReference type="ARBA" id="ARBA00006671"/>
    </source>
</evidence>
<reference evidence="6 7" key="1">
    <citation type="submission" date="2018-06" db="EMBL/GenBank/DDBJ databases">
        <authorList>
            <consortium name="Pathogen Informatics"/>
            <person name="Doyle S."/>
        </authorList>
    </citation>
    <scope>NUCLEOTIDE SEQUENCE [LARGE SCALE GENOMIC DNA]</scope>
    <source>
        <strain evidence="6 7">NCTC11694</strain>
    </source>
</reference>
<dbReference type="Proteomes" id="UP000255050">
    <property type="component" value="Unassembled WGS sequence"/>
</dbReference>
<name>A0A7H4M6M4_9ENTR</name>
<dbReference type="Pfam" id="PF09160">
    <property type="entry name" value="FimH_man-bind"/>
    <property type="match status" value="1"/>
</dbReference>
<dbReference type="SUPFAM" id="SSF49401">
    <property type="entry name" value="Bacterial adhesins"/>
    <property type="match status" value="2"/>
</dbReference>
<feature type="chain" id="PRO_5028991247" evidence="4">
    <location>
        <begin position="35"/>
        <end position="333"/>
    </location>
</feature>
<organism evidence="6 7">
    <name type="scientific">Klebsiella michiganensis</name>
    <dbReference type="NCBI Taxonomy" id="1134687"/>
    <lineage>
        <taxon>Bacteria</taxon>
        <taxon>Pseudomonadati</taxon>
        <taxon>Pseudomonadota</taxon>
        <taxon>Gammaproteobacteria</taxon>
        <taxon>Enterobacterales</taxon>
        <taxon>Enterobacteriaceae</taxon>
        <taxon>Klebsiella/Raoultella group</taxon>
        <taxon>Klebsiella</taxon>
    </lineage>
</organism>
<feature type="domain" description="FimH mannose-binding" evidence="5">
    <location>
        <begin position="49"/>
        <end position="188"/>
    </location>
</feature>
<evidence type="ECO:0000313" key="7">
    <source>
        <dbReference type="Proteomes" id="UP000255050"/>
    </source>
</evidence>
<dbReference type="InterPro" id="IPR036937">
    <property type="entry name" value="Adhesion_dom_fimbrial_sf"/>
</dbReference>
<dbReference type="Gene3D" id="2.60.40.1090">
    <property type="entry name" value="Fimbrial-type adhesion domain"/>
    <property type="match status" value="2"/>
</dbReference>
<sequence length="333" mass="35060">MNYQNQTTSKIGKLIYKIFCILSLVAGYSTAAHAFTCYDATGVTLDSLYGDQSTNVYVNLQPSLGVGQNLVVDLSQSIFCKNDTPEDRNDFTSILLGSSYSGLLANFTGSLKYYGSSYNFPLTSSTASYNLRSGNFVPWNAMLYLTPVSAASGVVIKSGSLIARLVMLHVGTNVHNDTREYQARFTWNIYANNDVIVPTGGCDVSSRSVTVNLPNYPASTAIPLTVHCAKNQALGYYLSGTTADAANSVFTNTASSSAAQGIGIQLTRNSSVISANKEVSLGTVGTSPVNLGLIANYARTSGQVTAGNVQSIIGGDICLSVISCCNSPAADGL</sequence>
<dbReference type="GO" id="GO:0043709">
    <property type="term" value="P:cell adhesion involved in single-species biofilm formation"/>
    <property type="evidence" value="ECO:0007669"/>
    <property type="project" value="TreeGrafter"/>
</dbReference>
<dbReference type="PANTHER" id="PTHR33420">
    <property type="entry name" value="FIMBRIAL SUBUNIT ELFA-RELATED"/>
    <property type="match status" value="1"/>
</dbReference>